<sequence length="97" mass="10643">MAGIFTPTVDVETEAWAAPGSATSTVKIWGWRIDCPWPKFSVIETTAMRSLALEDGYTLGLIISNMSVCLPYHPLPWSLAMRFMASISISILSGFVM</sequence>
<evidence type="ECO:0000313" key="1">
    <source>
        <dbReference type="EMBL" id="MDF8333980.1"/>
    </source>
</evidence>
<gene>
    <name evidence="1" type="ORF">POM99_12265</name>
</gene>
<reference evidence="1 2" key="1">
    <citation type="submission" date="2023-03" db="EMBL/GenBank/DDBJ databases">
        <title>Novosphingobium cyanobacteriorum sp. nov., isolated from a eutrophic reservoir during the Microcystis bloom period.</title>
        <authorList>
            <person name="Kang M."/>
            <person name="Le V."/>
            <person name="Ko S.-R."/>
            <person name="Lee S.-A."/>
            <person name="Ahn C.-Y."/>
        </authorList>
    </citation>
    <scope>NUCLEOTIDE SEQUENCE [LARGE SCALE GENOMIC DNA]</scope>
    <source>
        <strain evidence="1 2">HBC54</strain>
    </source>
</reference>
<protein>
    <submittedName>
        <fullName evidence="1">Uncharacterized protein</fullName>
    </submittedName>
</protein>
<dbReference type="EMBL" id="JAROCY010000010">
    <property type="protein sequence ID" value="MDF8333980.1"/>
    <property type="molecule type" value="Genomic_DNA"/>
</dbReference>
<comment type="caution">
    <text evidence="1">The sequence shown here is derived from an EMBL/GenBank/DDBJ whole genome shotgun (WGS) entry which is preliminary data.</text>
</comment>
<dbReference type="RefSeq" id="WP_277278192.1">
    <property type="nucleotide sequence ID" value="NZ_JAROCY010000010.1"/>
</dbReference>
<organism evidence="1 2">
    <name type="scientific">Novosphingobium cyanobacteriorum</name>
    <dbReference type="NCBI Taxonomy" id="3024215"/>
    <lineage>
        <taxon>Bacteria</taxon>
        <taxon>Pseudomonadati</taxon>
        <taxon>Pseudomonadota</taxon>
        <taxon>Alphaproteobacteria</taxon>
        <taxon>Sphingomonadales</taxon>
        <taxon>Sphingomonadaceae</taxon>
        <taxon>Novosphingobium</taxon>
    </lineage>
</organism>
<accession>A0ABT6CJ96</accession>
<keyword evidence="2" id="KW-1185">Reference proteome</keyword>
<evidence type="ECO:0000313" key="2">
    <source>
        <dbReference type="Proteomes" id="UP001222770"/>
    </source>
</evidence>
<proteinExistence type="predicted"/>
<feature type="non-terminal residue" evidence="1">
    <location>
        <position position="97"/>
    </location>
</feature>
<dbReference type="Proteomes" id="UP001222770">
    <property type="component" value="Unassembled WGS sequence"/>
</dbReference>
<name>A0ABT6CJ96_9SPHN</name>